<dbReference type="Proteomes" id="UP000266298">
    <property type="component" value="Unassembled WGS sequence"/>
</dbReference>
<dbReference type="Pfam" id="PF01636">
    <property type="entry name" value="APH"/>
    <property type="match status" value="1"/>
</dbReference>
<dbReference type="RefSeq" id="WP_043582875.1">
    <property type="nucleotide sequence ID" value="NZ_QWEC01000013.1"/>
</dbReference>
<dbReference type="Gene3D" id="3.90.1200.10">
    <property type="match status" value="1"/>
</dbReference>
<evidence type="ECO:0000259" key="1">
    <source>
        <dbReference type="Pfam" id="PF01636"/>
    </source>
</evidence>
<dbReference type="EMBL" id="QWEC01000013">
    <property type="protein sequence ID" value="RII98685.1"/>
    <property type="molecule type" value="Genomic_DNA"/>
</dbReference>
<evidence type="ECO:0000313" key="3">
    <source>
        <dbReference type="Proteomes" id="UP000266298"/>
    </source>
</evidence>
<dbReference type="InterPro" id="IPR011009">
    <property type="entry name" value="Kinase-like_dom_sf"/>
</dbReference>
<dbReference type="AlphaFoldDB" id="A0A399NWX1"/>
<dbReference type="InterPro" id="IPR002575">
    <property type="entry name" value="Aminoglycoside_PTrfase"/>
</dbReference>
<dbReference type="GO" id="GO:0016740">
    <property type="term" value="F:transferase activity"/>
    <property type="evidence" value="ECO:0007669"/>
    <property type="project" value="UniProtKB-KW"/>
</dbReference>
<dbReference type="SUPFAM" id="SSF56112">
    <property type="entry name" value="Protein kinase-like (PK-like)"/>
    <property type="match status" value="1"/>
</dbReference>
<name>A0A399NWX1_9MICO</name>
<accession>A0A399NWX1</accession>
<keyword evidence="2" id="KW-0808">Transferase</keyword>
<protein>
    <submittedName>
        <fullName evidence="2">Aminoglycoside phosphotransferase family protein</fullName>
    </submittedName>
</protein>
<sequence length="371" mass="38637">MDDERHAGLTAAVADLLGRPVTALDDVVREPLEYDAFLAHRSVTRIGGLARLADGAALAWTLVEKRTEGPALAVPYLVANGARELAAYRSGLLDALPAGIRAPHALGTLRDASGGVTLWIEEVRHLGPRPLDRPALLDAAEALGSLAGRWLGRPPVDPWLFTGWIDRHAQPEAAADGTRILAAPGPAARARLGARIPAAARLLAEQDRVRGVLEALPRTLCHHDATGANVFRDAGGIVLIDWESLGPGPVGADLASLLCSSVRRGDASVADVAAVLDVAVDRYARGIRSAGSAVPTDVVRLGLDASMALRWKLAADLVAALDSGSAPRRGSLPDEPGEVAMAELVALLDLVLEAAERARLTAAGTPSYDAG</sequence>
<proteinExistence type="predicted"/>
<organism evidence="2 3">
    <name type="scientific">Clavibacter michiganensis</name>
    <dbReference type="NCBI Taxonomy" id="28447"/>
    <lineage>
        <taxon>Bacteria</taxon>
        <taxon>Bacillati</taxon>
        <taxon>Actinomycetota</taxon>
        <taxon>Actinomycetes</taxon>
        <taxon>Micrococcales</taxon>
        <taxon>Microbacteriaceae</taxon>
        <taxon>Clavibacter</taxon>
    </lineage>
</organism>
<reference evidence="2 3" key="1">
    <citation type="submission" date="2018-08" db="EMBL/GenBank/DDBJ databases">
        <title>Genome Sequence of Clavibacter michiganensis Subspecies type strains, and the Atypical Peach-Colored Strains Isolated from Tomato.</title>
        <authorList>
            <person name="Osdaghi E."/>
            <person name="Portier P."/>
            <person name="Briand M."/>
            <person name="Jacques M.-A."/>
        </authorList>
    </citation>
    <scope>NUCLEOTIDE SEQUENCE [LARGE SCALE GENOMIC DNA]</scope>
    <source>
        <strain evidence="2 3">CFBP 7493</strain>
    </source>
</reference>
<evidence type="ECO:0000313" key="2">
    <source>
        <dbReference type="EMBL" id="RII98685.1"/>
    </source>
</evidence>
<gene>
    <name evidence="2" type="ORF">DZF96_01945</name>
</gene>
<comment type="caution">
    <text evidence="2">The sequence shown here is derived from an EMBL/GenBank/DDBJ whole genome shotgun (WGS) entry which is preliminary data.</text>
</comment>
<feature type="domain" description="Aminoglycoside phosphotransferase" evidence="1">
    <location>
        <begin position="102"/>
        <end position="271"/>
    </location>
</feature>